<organism evidence="2 3">
    <name type="scientific">Paramicrosporidium saccamoebae</name>
    <dbReference type="NCBI Taxonomy" id="1246581"/>
    <lineage>
        <taxon>Eukaryota</taxon>
        <taxon>Fungi</taxon>
        <taxon>Fungi incertae sedis</taxon>
        <taxon>Cryptomycota</taxon>
        <taxon>Cryptomycota incertae sedis</taxon>
        <taxon>Paramicrosporidium</taxon>
    </lineage>
</organism>
<dbReference type="AlphaFoldDB" id="A0A2H9TIV1"/>
<keyword evidence="1" id="KW-0812">Transmembrane</keyword>
<keyword evidence="1" id="KW-1133">Transmembrane helix</keyword>
<sequence>MQVTSGYAWRNLTASSLYAALSFYLFCLSGFEILAWSGEWRLRGKWTCFIVPYIALLAILKYRAAHHRKIRKHQDPGCTTDDSDKNSSRLPMYLQEAFYSKAKMSSIYLRAFNEYWNLACYSVVWMLFPKHIALVYLLTVWVSIVVQTIMVGIHWYALTGADYLVYNGRRYTIYVLGMSVSLLKDEEGKVLCYPTLDLHGLIRSDT</sequence>
<dbReference type="Proteomes" id="UP000240830">
    <property type="component" value="Unassembled WGS sequence"/>
</dbReference>
<feature type="transmembrane region" description="Helical" evidence="1">
    <location>
        <begin position="44"/>
        <end position="62"/>
    </location>
</feature>
<dbReference type="EMBL" id="MTSL01000166">
    <property type="protein sequence ID" value="PJF17684.1"/>
    <property type="molecule type" value="Genomic_DNA"/>
</dbReference>
<comment type="caution">
    <text evidence="2">The sequence shown here is derived from an EMBL/GenBank/DDBJ whole genome shotgun (WGS) entry which is preliminary data.</text>
</comment>
<reference evidence="2 3" key="1">
    <citation type="submission" date="2016-10" db="EMBL/GenBank/DDBJ databases">
        <title>The genome of Paramicrosporidium saccamoebae is the missing link in understanding Cryptomycota and Microsporidia evolution.</title>
        <authorList>
            <person name="Quandt C.A."/>
            <person name="Beaudet D."/>
            <person name="Corsaro D."/>
            <person name="Michel R."/>
            <person name="Corradi N."/>
            <person name="James T."/>
        </authorList>
    </citation>
    <scope>NUCLEOTIDE SEQUENCE [LARGE SCALE GENOMIC DNA]</scope>
    <source>
        <strain evidence="2 3">KSL3</strain>
    </source>
</reference>
<feature type="transmembrane region" description="Helical" evidence="1">
    <location>
        <begin position="134"/>
        <end position="158"/>
    </location>
</feature>
<evidence type="ECO:0000313" key="3">
    <source>
        <dbReference type="Proteomes" id="UP000240830"/>
    </source>
</evidence>
<gene>
    <name evidence="2" type="ORF">PSACC_02503</name>
</gene>
<protein>
    <submittedName>
        <fullName evidence="2">Uncharacterized protein</fullName>
    </submittedName>
</protein>
<feature type="transmembrane region" description="Helical" evidence="1">
    <location>
        <begin position="12"/>
        <end position="38"/>
    </location>
</feature>
<proteinExistence type="predicted"/>
<evidence type="ECO:0000256" key="1">
    <source>
        <dbReference type="SAM" id="Phobius"/>
    </source>
</evidence>
<evidence type="ECO:0000313" key="2">
    <source>
        <dbReference type="EMBL" id="PJF17684.1"/>
    </source>
</evidence>
<keyword evidence="3" id="KW-1185">Reference proteome</keyword>
<name>A0A2H9TIV1_9FUNG</name>
<accession>A0A2H9TIV1</accession>
<keyword evidence="1" id="KW-0472">Membrane</keyword>